<organism evidence="6 7">
    <name type="scientific">Granulicella sibirica</name>
    <dbReference type="NCBI Taxonomy" id="2479048"/>
    <lineage>
        <taxon>Bacteria</taxon>
        <taxon>Pseudomonadati</taxon>
        <taxon>Acidobacteriota</taxon>
        <taxon>Terriglobia</taxon>
        <taxon>Terriglobales</taxon>
        <taxon>Acidobacteriaceae</taxon>
        <taxon>Granulicella</taxon>
    </lineage>
</organism>
<comment type="subcellular location">
    <subcellularLocation>
        <location evidence="1">Membrane</location>
        <topology evidence="1">Multi-pass membrane protein</topology>
    </subcellularLocation>
</comment>
<evidence type="ECO:0000256" key="3">
    <source>
        <dbReference type="ARBA" id="ARBA00022989"/>
    </source>
</evidence>
<dbReference type="PANTHER" id="PTHR36974:SF1">
    <property type="entry name" value="DOXX FAMILY MEMBRANE PROTEIN"/>
    <property type="match status" value="1"/>
</dbReference>
<gene>
    <name evidence="6" type="ORF">GRAN_4441</name>
</gene>
<accession>A0A4Q0SWZ4</accession>
<dbReference type="EMBL" id="RDSM01000003">
    <property type="protein sequence ID" value="RXH55337.1"/>
    <property type="molecule type" value="Genomic_DNA"/>
</dbReference>
<sequence length="114" mass="12657">MGRYLFGVLFVVAGVMHFVLPKVYASIMPPMLPGPVLLVYVSGVAEILGGVGVMVPTTRKMAAWGLVALLIAVWPANLEMAMHPERFASVPGWALWVRLPLQLPLIWWAWVYTR</sequence>
<dbReference type="PANTHER" id="PTHR36974">
    <property type="entry name" value="MEMBRANE PROTEIN-RELATED"/>
    <property type="match status" value="1"/>
</dbReference>
<comment type="caution">
    <text evidence="6">The sequence shown here is derived from an EMBL/GenBank/DDBJ whole genome shotgun (WGS) entry which is preliminary data.</text>
</comment>
<evidence type="ECO:0000313" key="6">
    <source>
        <dbReference type="EMBL" id="RXH55337.1"/>
    </source>
</evidence>
<feature type="transmembrane region" description="Helical" evidence="5">
    <location>
        <begin position="37"/>
        <end position="55"/>
    </location>
</feature>
<dbReference type="AlphaFoldDB" id="A0A4Q0SWZ4"/>
<keyword evidence="2 5" id="KW-0812">Transmembrane</keyword>
<evidence type="ECO:0000256" key="4">
    <source>
        <dbReference type="ARBA" id="ARBA00023136"/>
    </source>
</evidence>
<evidence type="ECO:0000313" key="7">
    <source>
        <dbReference type="Proteomes" id="UP000289437"/>
    </source>
</evidence>
<keyword evidence="4 5" id="KW-0472">Membrane</keyword>
<feature type="transmembrane region" description="Helical" evidence="5">
    <location>
        <begin position="93"/>
        <end position="112"/>
    </location>
</feature>
<evidence type="ECO:0000256" key="5">
    <source>
        <dbReference type="SAM" id="Phobius"/>
    </source>
</evidence>
<reference evidence="6 7" key="1">
    <citation type="submission" date="2018-11" db="EMBL/GenBank/DDBJ databases">
        <authorList>
            <person name="Mardanov A.V."/>
            <person name="Ravin N.V."/>
            <person name="Dedysh S.N."/>
        </authorList>
    </citation>
    <scope>NUCLEOTIDE SEQUENCE [LARGE SCALE GENOMIC DNA]</scope>
    <source>
        <strain evidence="6 7">AF10</strain>
    </source>
</reference>
<dbReference type="GO" id="GO:0016020">
    <property type="term" value="C:membrane"/>
    <property type="evidence" value="ECO:0007669"/>
    <property type="project" value="UniProtKB-SubCell"/>
</dbReference>
<dbReference type="OrthoDB" id="327939at2"/>
<proteinExistence type="predicted"/>
<dbReference type="RefSeq" id="WP_128914974.1">
    <property type="nucleotide sequence ID" value="NZ_RDSM01000003.1"/>
</dbReference>
<evidence type="ECO:0008006" key="8">
    <source>
        <dbReference type="Google" id="ProtNLM"/>
    </source>
</evidence>
<keyword evidence="7" id="KW-1185">Reference proteome</keyword>
<reference evidence="7" key="2">
    <citation type="submission" date="2019-02" db="EMBL/GenBank/DDBJ databases">
        <title>Granulicella sibirica sp. nov., a psychrotolerant acidobacterium isolated from an organic soil layer in forested tundra, West Siberia.</title>
        <authorList>
            <person name="Oshkin I.Y."/>
            <person name="Kulichevskaya I.S."/>
            <person name="Rijpstra W.I.C."/>
            <person name="Sinninghe Damste J.S."/>
            <person name="Rakitin A.L."/>
            <person name="Ravin N.V."/>
            <person name="Dedysh S.N."/>
        </authorList>
    </citation>
    <scope>NUCLEOTIDE SEQUENCE [LARGE SCALE GENOMIC DNA]</scope>
    <source>
        <strain evidence="7">AF10</strain>
    </source>
</reference>
<evidence type="ECO:0000256" key="2">
    <source>
        <dbReference type="ARBA" id="ARBA00022692"/>
    </source>
</evidence>
<feature type="transmembrane region" description="Helical" evidence="5">
    <location>
        <begin position="62"/>
        <end position="81"/>
    </location>
</feature>
<name>A0A4Q0SWZ4_9BACT</name>
<dbReference type="Proteomes" id="UP000289437">
    <property type="component" value="Unassembled WGS sequence"/>
</dbReference>
<dbReference type="InterPro" id="IPR032808">
    <property type="entry name" value="DoxX"/>
</dbReference>
<evidence type="ECO:0000256" key="1">
    <source>
        <dbReference type="ARBA" id="ARBA00004141"/>
    </source>
</evidence>
<dbReference type="Pfam" id="PF07681">
    <property type="entry name" value="DoxX"/>
    <property type="match status" value="1"/>
</dbReference>
<protein>
    <recommendedName>
        <fullName evidence="8">DoxX family protein</fullName>
    </recommendedName>
</protein>
<keyword evidence="3 5" id="KW-1133">Transmembrane helix</keyword>